<keyword evidence="13" id="KW-1185">Reference proteome</keyword>
<proteinExistence type="predicted"/>
<keyword evidence="9" id="KW-0472">Membrane</keyword>
<evidence type="ECO:0000313" key="12">
    <source>
        <dbReference type="EMBL" id="AOZ06526.1"/>
    </source>
</evidence>
<reference evidence="12 13" key="1">
    <citation type="submission" date="2016-10" db="EMBL/GenBank/DDBJ databases">
        <title>Complete genome sequences of three Cupriavidus strains isolated from various Malaysian environments.</title>
        <authorList>
            <person name="Abdullah A.A.-A."/>
            <person name="Shafie N.A.H."/>
            <person name="Lau N.S."/>
        </authorList>
    </citation>
    <scope>NUCLEOTIDE SEQUENCE [LARGE SCALE GENOMIC DNA]</scope>
    <source>
        <strain evidence="12 13">USMAA1020</strain>
    </source>
</reference>
<evidence type="ECO:0000256" key="6">
    <source>
        <dbReference type="ARBA" id="ARBA00022729"/>
    </source>
</evidence>
<evidence type="ECO:0000313" key="13">
    <source>
        <dbReference type="Proteomes" id="UP000177515"/>
    </source>
</evidence>
<name>A0ABM6F4X7_9BURK</name>
<protein>
    <recommendedName>
        <fullName evidence="11">Porin domain-containing protein</fullName>
    </recommendedName>
</protein>
<evidence type="ECO:0000256" key="4">
    <source>
        <dbReference type="ARBA" id="ARBA00022452"/>
    </source>
</evidence>
<feature type="domain" description="Porin" evidence="11">
    <location>
        <begin position="4"/>
        <end position="352"/>
    </location>
</feature>
<dbReference type="Proteomes" id="UP000177515">
    <property type="component" value="Chromosome 1"/>
</dbReference>
<keyword evidence="10" id="KW-0998">Cell outer membrane</keyword>
<evidence type="ECO:0000256" key="1">
    <source>
        <dbReference type="ARBA" id="ARBA00004571"/>
    </source>
</evidence>
<accession>A0ABM6F4X7</accession>
<evidence type="ECO:0000256" key="7">
    <source>
        <dbReference type="ARBA" id="ARBA00023065"/>
    </source>
</evidence>
<keyword evidence="5" id="KW-0812">Transmembrane</keyword>
<dbReference type="Pfam" id="PF13609">
    <property type="entry name" value="Porin_4"/>
    <property type="match status" value="1"/>
</dbReference>
<keyword evidence="3" id="KW-0813">Transport</keyword>
<dbReference type="CDD" id="cd00342">
    <property type="entry name" value="gram_neg_porins"/>
    <property type="match status" value="1"/>
</dbReference>
<comment type="subunit">
    <text evidence="2">Homotrimer.</text>
</comment>
<evidence type="ECO:0000259" key="11">
    <source>
        <dbReference type="Pfam" id="PF13609"/>
    </source>
</evidence>
<comment type="subcellular location">
    <subcellularLocation>
        <location evidence="1">Cell outer membrane</location>
        <topology evidence="1">Multi-pass membrane protein</topology>
    </subcellularLocation>
</comment>
<organism evidence="12 13">
    <name type="scientific">Cupriavidus malaysiensis</name>
    <dbReference type="NCBI Taxonomy" id="367825"/>
    <lineage>
        <taxon>Bacteria</taxon>
        <taxon>Pseudomonadati</taxon>
        <taxon>Pseudomonadota</taxon>
        <taxon>Betaproteobacteria</taxon>
        <taxon>Burkholderiales</taxon>
        <taxon>Burkholderiaceae</taxon>
        <taxon>Cupriavidus</taxon>
    </lineage>
</organism>
<evidence type="ECO:0000256" key="8">
    <source>
        <dbReference type="ARBA" id="ARBA00023114"/>
    </source>
</evidence>
<keyword evidence="6" id="KW-0732">Signal</keyword>
<evidence type="ECO:0000256" key="5">
    <source>
        <dbReference type="ARBA" id="ARBA00022692"/>
    </source>
</evidence>
<evidence type="ECO:0000256" key="9">
    <source>
        <dbReference type="ARBA" id="ARBA00023136"/>
    </source>
</evidence>
<dbReference type="InterPro" id="IPR023614">
    <property type="entry name" value="Porin_dom_sf"/>
</dbReference>
<gene>
    <name evidence="12" type="ORF">BKK80_12375</name>
</gene>
<dbReference type="PANTHER" id="PTHR34501:SF9">
    <property type="entry name" value="MAJOR OUTER MEMBRANE PROTEIN P.IA"/>
    <property type="match status" value="1"/>
</dbReference>
<sequence>MSLAAGGTGVAHAQSGVTIYGVIDVPFEYVNNQAQVAPVINPVTGAVTRQAGGNKFSLEAAGGMSGSRWGIRGVEDLGAGMKALFVLESGFAADSGQISRAGTIFGRLAFVGLQSDRLGQITLGRQNTSMYETLGNFMPAKFAPLFEPTVALLGGTASGGGLDNAVKYTAVAGPLTMKAHYSFGAGLSKFGLTPVAGQGAGEVPGHAKDNTAYGAGLMYLGAGLGLAVTYDQWNPAVVPGSTGTSKKLALAASYELGRTKWMAGYRWGQNKDAAGGTLVRDNFWWTGFNYSATSALTLTLGYYYDDRRTLKTNAAQPDVNPVNPWQLSFIADYALSRRTDVYFTVGYARNSGLNLDSPAIGFANGAFLGEGKNSQTGIATGIRHKF</sequence>
<evidence type="ECO:0000256" key="3">
    <source>
        <dbReference type="ARBA" id="ARBA00022448"/>
    </source>
</evidence>
<dbReference type="SUPFAM" id="SSF56935">
    <property type="entry name" value="Porins"/>
    <property type="match status" value="1"/>
</dbReference>
<dbReference type="InterPro" id="IPR050298">
    <property type="entry name" value="Gram-neg_bact_OMP"/>
</dbReference>
<keyword evidence="4" id="KW-1134">Transmembrane beta strand</keyword>
<dbReference type="PANTHER" id="PTHR34501">
    <property type="entry name" value="PROTEIN YDDL-RELATED"/>
    <property type="match status" value="1"/>
</dbReference>
<keyword evidence="8" id="KW-0626">Porin</keyword>
<keyword evidence="7" id="KW-0406">Ion transport</keyword>
<dbReference type="EMBL" id="CP017754">
    <property type="protein sequence ID" value="AOZ06526.1"/>
    <property type="molecule type" value="Genomic_DNA"/>
</dbReference>
<dbReference type="Gene3D" id="2.40.160.10">
    <property type="entry name" value="Porin"/>
    <property type="match status" value="1"/>
</dbReference>
<evidence type="ECO:0000256" key="10">
    <source>
        <dbReference type="ARBA" id="ARBA00023237"/>
    </source>
</evidence>
<evidence type="ECO:0000256" key="2">
    <source>
        <dbReference type="ARBA" id="ARBA00011233"/>
    </source>
</evidence>
<dbReference type="InterPro" id="IPR033900">
    <property type="entry name" value="Gram_neg_porin_domain"/>
</dbReference>